<name>A0A3Q0RPL0_AMPCI</name>
<dbReference type="Gene3D" id="1.20.5.1700">
    <property type="match status" value="1"/>
</dbReference>
<dbReference type="PANTHER" id="PTHR13924:SF11">
    <property type="entry name" value="TRANSFORMING ACIDIC COILED-COIL-CONTAINING PROTEIN 2"/>
    <property type="match status" value="1"/>
</dbReference>
<feature type="domain" description="Transforming acidic coiled-coil-containing protein C-terminal" evidence="9">
    <location>
        <begin position="717"/>
        <end position="852"/>
    </location>
</feature>
<keyword evidence="5 7" id="KW-0175">Coiled coil</keyword>
<organism evidence="10 11">
    <name type="scientific">Amphilophus citrinellus</name>
    <name type="common">Midas cichlid</name>
    <name type="synonym">Cichlasoma citrinellum</name>
    <dbReference type="NCBI Taxonomy" id="61819"/>
    <lineage>
        <taxon>Eukaryota</taxon>
        <taxon>Metazoa</taxon>
        <taxon>Chordata</taxon>
        <taxon>Craniata</taxon>
        <taxon>Vertebrata</taxon>
        <taxon>Euteleostomi</taxon>
        <taxon>Actinopterygii</taxon>
        <taxon>Neopterygii</taxon>
        <taxon>Teleostei</taxon>
        <taxon>Neoteleostei</taxon>
        <taxon>Acanthomorphata</taxon>
        <taxon>Ovalentaria</taxon>
        <taxon>Cichlomorphae</taxon>
        <taxon>Cichliformes</taxon>
        <taxon>Cichlidae</taxon>
        <taxon>New World cichlids</taxon>
        <taxon>Cichlasomatinae</taxon>
        <taxon>Heroini</taxon>
        <taxon>Amphilophus</taxon>
    </lineage>
</organism>
<dbReference type="Pfam" id="PF05010">
    <property type="entry name" value="TACC_C"/>
    <property type="match status" value="1"/>
</dbReference>
<reference evidence="10" key="2">
    <citation type="submission" date="2025-09" db="UniProtKB">
        <authorList>
            <consortium name="Ensembl"/>
        </authorList>
    </citation>
    <scope>IDENTIFICATION</scope>
</reference>
<feature type="compositionally biased region" description="Acidic residues" evidence="8">
    <location>
        <begin position="413"/>
        <end position="427"/>
    </location>
</feature>
<dbReference type="PANTHER" id="PTHR13924">
    <property type="entry name" value="TRANSFORMING ACIDIC COILED-COIL CONTAINING PROTEIN 1/2"/>
    <property type="match status" value="1"/>
</dbReference>
<keyword evidence="4" id="KW-0597">Phosphoprotein</keyword>
<protein>
    <recommendedName>
        <fullName evidence="9">Transforming acidic coiled-coil-containing protein C-terminal domain-containing protein</fullName>
    </recommendedName>
</protein>
<feature type="compositionally biased region" description="Basic and acidic residues" evidence="8">
    <location>
        <begin position="25"/>
        <end position="35"/>
    </location>
</feature>
<dbReference type="GO" id="GO:0007097">
    <property type="term" value="P:nuclear migration"/>
    <property type="evidence" value="ECO:0007669"/>
    <property type="project" value="TreeGrafter"/>
</dbReference>
<feature type="compositionally biased region" description="Polar residues" evidence="8">
    <location>
        <begin position="373"/>
        <end position="383"/>
    </location>
</feature>
<evidence type="ECO:0000256" key="1">
    <source>
        <dbReference type="ARBA" id="ARBA00004245"/>
    </source>
</evidence>
<evidence type="ECO:0000256" key="6">
    <source>
        <dbReference type="ARBA" id="ARBA00023212"/>
    </source>
</evidence>
<feature type="compositionally biased region" description="Low complexity" evidence="8">
    <location>
        <begin position="105"/>
        <end position="121"/>
    </location>
</feature>
<dbReference type="AlphaFoldDB" id="A0A3Q0RPL0"/>
<feature type="coiled-coil region" evidence="7">
    <location>
        <begin position="695"/>
        <end position="763"/>
    </location>
</feature>
<feature type="compositionally biased region" description="Basic and acidic residues" evidence="8">
    <location>
        <begin position="475"/>
        <end position="486"/>
    </location>
</feature>
<dbReference type="InterPro" id="IPR039915">
    <property type="entry name" value="TACC"/>
</dbReference>
<keyword evidence="11" id="KW-1185">Reference proteome</keyword>
<comment type="subcellular location">
    <subcellularLocation>
        <location evidence="1">Cytoplasm</location>
        <location evidence="1">Cytoskeleton</location>
    </subcellularLocation>
</comment>
<dbReference type="GO" id="GO:0005737">
    <property type="term" value="C:cytoplasm"/>
    <property type="evidence" value="ECO:0007669"/>
    <property type="project" value="TreeGrafter"/>
</dbReference>
<dbReference type="Ensembl" id="ENSACIT00000012076.1">
    <property type="protein sequence ID" value="ENSACIP00000011743.1"/>
    <property type="gene ID" value="ENSACIG00000008989.1"/>
</dbReference>
<feature type="compositionally biased region" description="Basic residues" evidence="8">
    <location>
        <begin position="141"/>
        <end position="156"/>
    </location>
</feature>
<feature type="coiled-coil region" evidence="7">
    <location>
        <begin position="795"/>
        <end position="854"/>
    </location>
</feature>
<feature type="compositionally biased region" description="Polar residues" evidence="8">
    <location>
        <begin position="390"/>
        <end position="406"/>
    </location>
</feature>
<evidence type="ECO:0000256" key="5">
    <source>
        <dbReference type="ARBA" id="ARBA00023054"/>
    </source>
</evidence>
<feature type="compositionally biased region" description="Basic residues" evidence="8">
    <location>
        <begin position="292"/>
        <end position="310"/>
    </location>
</feature>
<dbReference type="Proteomes" id="UP000261340">
    <property type="component" value="Unplaced"/>
</dbReference>
<evidence type="ECO:0000256" key="4">
    <source>
        <dbReference type="ARBA" id="ARBA00022553"/>
    </source>
</evidence>
<evidence type="ECO:0000256" key="7">
    <source>
        <dbReference type="SAM" id="Coils"/>
    </source>
</evidence>
<feature type="compositionally biased region" description="Polar residues" evidence="8">
    <location>
        <begin position="315"/>
        <end position="331"/>
    </location>
</feature>
<feature type="region of interest" description="Disordered" evidence="8">
    <location>
        <begin position="105"/>
        <end position="176"/>
    </location>
</feature>
<dbReference type="GO" id="GO:0007052">
    <property type="term" value="P:mitotic spindle organization"/>
    <property type="evidence" value="ECO:0007669"/>
    <property type="project" value="InterPro"/>
</dbReference>
<feature type="region of interest" description="Disordered" evidence="8">
    <location>
        <begin position="1"/>
        <end position="38"/>
    </location>
</feature>
<dbReference type="FunFam" id="1.20.5.1700:FF:000001">
    <property type="entry name" value="Transforming acidic coiled-coil-containing protein 1 isoform 2"/>
    <property type="match status" value="1"/>
</dbReference>
<comment type="similarity">
    <text evidence="2">Belongs to the TACC family.</text>
</comment>
<keyword evidence="3" id="KW-0963">Cytoplasm</keyword>
<accession>A0A3Q0RPL0</accession>
<feature type="compositionally biased region" description="Low complexity" evidence="8">
    <location>
        <begin position="455"/>
        <end position="465"/>
    </location>
</feature>
<keyword evidence="6" id="KW-0206">Cytoskeleton</keyword>
<dbReference type="GO" id="GO:0005856">
    <property type="term" value="C:cytoskeleton"/>
    <property type="evidence" value="ECO:0007669"/>
    <property type="project" value="UniProtKB-SubCell"/>
</dbReference>
<evidence type="ECO:0000256" key="3">
    <source>
        <dbReference type="ARBA" id="ARBA00022490"/>
    </source>
</evidence>
<evidence type="ECO:0000259" key="9">
    <source>
        <dbReference type="Pfam" id="PF05010"/>
    </source>
</evidence>
<proteinExistence type="inferred from homology"/>
<evidence type="ECO:0000256" key="2">
    <source>
        <dbReference type="ARBA" id="ARBA00009423"/>
    </source>
</evidence>
<dbReference type="GeneTree" id="ENSGT00940000157052"/>
<sequence length="858" mass="94684">SSDSDGAFETPESTTPVKAVSPTEPQRKETTDDKGTVGQLFHDVLADTSVTDPASDLTIAEPLCHSLSSAFDENKPIAASGTYNIDVFAADSTSHTLTRSLSLQGGELDSSGLLDGSASGGFRPHSESFSVGTESAPGTLRRPKKVRPGSVKKKPLLRQNSNPESPRKSRVETPPPLLIVPVLPLCQEEIPLPDTQADKDESPIPPSASYQWDPENFEKINPFKTGGSKIANSPVLGRKDPVCAPISTTPEKPITNPEEQPIIPKRQSLRLEFDYSEESGEASHQASPPPKKLGKKPGAKMPLRKPKLGLKKAPQAQTEQLDNNPQATQNSNEDEILVPKTSYNFEPDKWDDPNFNPFSSRKGIANSPKLSRPSYNFDANNFDDSIDPFKSSNKMANSPPKTSASFELSSNDNDNENDNDNLGELEDQNQNKPAKKKKTPIKSNTFRVKRSPKKSPLSDPSQDLSPADEPSSLHQQDDHATDEEKLASSTSHKWAALHDMDGDLNSDQQDFPQPCDLTSFVNENSLPKETPGELTPSVTGILIKSLSLIMKSQSATLGSQLKFSKPPPSAATQKLSACFAMLSPALLLPFYLLLLVPLKPPSQGPVEALAPALAMPLLDRLSECDDPLQYLEPDLAETNPTAFAQKLQVDLSSSVESGVSKNSLYTRTTASYIEAESPHLPRDLDHSLGIAREEIVSKEKEVLEWQRKYEESRQEVDDQKEKSLSHHTIQQLIMEKDQALADLNSVEKSLADLFRRYEKMKDVLEGFRKNEEVLKKCAQEYLSRVRKEEHYVHCNKLANAEIAQVRAKAKQEQAAYQASLRKEQMKVDSLERTLEQKNKEIEELTKICDELIAKMGKS</sequence>
<dbReference type="InterPro" id="IPR007707">
    <property type="entry name" value="TACC_C"/>
</dbReference>
<evidence type="ECO:0000256" key="8">
    <source>
        <dbReference type="SAM" id="MobiDB-lite"/>
    </source>
</evidence>
<evidence type="ECO:0000313" key="10">
    <source>
        <dbReference type="Ensembl" id="ENSACIP00000011743.1"/>
    </source>
</evidence>
<feature type="region of interest" description="Disordered" evidence="8">
    <location>
        <begin position="189"/>
        <end position="534"/>
    </location>
</feature>
<evidence type="ECO:0000313" key="11">
    <source>
        <dbReference type="Proteomes" id="UP000261340"/>
    </source>
</evidence>
<dbReference type="GO" id="GO:0021987">
    <property type="term" value="P:cerebral cortex development"/>
    <property type="evidence" value="ECO:0007669"/>
    <property type="project" value="TreeGrafter"/>
</dbReference>
<reference evidence="10" key="1">
    <citation type="submission" date="2025-08" db="UniProtKB">
        <authorList>
            <consortium name="Ensembl"/>
        </authorList>
    </citation>
    <scope>IDENTIFICATION</scope>
</reference>